<comment type="caution">
    <text evidence="1">The sequence shown here is derived from an EMBL/GenBank/DDBJ whole genome shotgun (WGS) entry which is preliminary data.</text>
</comment>
<organism evidence="1 2">
    <name type="scientific">Portunus trituberculatus</name>
    <name type="common">Swimming crab</name>
    <name type="synonym">Neptunus trituberculatus</name>
    <dbReference type="NCBI Taxonomy" id="210409"/>
    <lineage>
        <taxon>Eukaryota</taxon>
        <taxon>Metazoa</taxon>
        <taxon>Ecdysozoa</taxon>
        <taxon>Arthropoda</taxon>
        <taxon>Crustacea</taxon>
        <taxon>Multicrustacea</taxon>
        <taxon>Malacostraca</taxon>
        <taxon>Eumalacostraca</taxon>
        <taxon>Eucarida</taxon>
        <taxon>Decapoda</taxon>
        <taxon>Pleocyemata</taxon>
        <taxon>Brachyura</taxon>
        <taxon>Eubrachyura</taxon>
        <taxon>Portunoidea</taxon>
        <taxon>Portunidae</taxon>
        <taxon>Portuninae</taxon>
        <taxon>Portunus</taxon>
    </lineage>
</organism>
<dbReference type="AlphaFoldDB" id="A0A5B7ID14"/>
<name>A0A5B7ID14_PORTR</name>
<reference evidence="1 2" key="1">
    <citation type="submission" date="2019-05" db="EMBL/GenBank/DDBJ databases">
        <title>Another draft genome of Portunus trituberculatus and its Hox gene families provides insights of decapod evolution.</title>
        <authorList>
            <person name="Jeong J.-H."/>
            <person name="Song I."/>
            <person name="Kim S."/>
            <person name="Choi T."/>
            <person name="Kim D."/>
            <person name="Ryu S."/>
            <person name="Kim W."/>
        </authorList>
    </citation>
    <scope>NUCLEOTIDE SEQUENCE [LARGE SCALE GENOMIC DNA]</scope>
    <source>
        <tissue evidence="1">Muscle</tissue>
    </source>
</reference>
<accession>A0A5B7ID14</accession>
<proteinExistence type="predicted"/>
<evidence type="ECO:0000313" key="2">
    <source>
        <dbReference type="Proteomes" id="UP000324222"/>
    </source>
</evidence>
<gene>
    <name evidence="1" type="ORF">E2C01_076925</name>
</gene>
<evidence type="ECO:0000313" key="1">
    <source>
        <dbReference type="EMBL" id="MPC82270.1"/>
    </source>
</evidence>
<protein>
    <submittedName>
        <fullName evidence="1">Uncharacterized protein</fullName>
    </submittedName>
</protein>
<keyword evidence="2" id="KW-1185">Reference proteome</keyword>
<dbReference type="Proteomes" id="UP000324222">
    <property type="component" value="Unassembled WGS sequence"/>
</dbReference>
<dbReference type="EMBL" id="VSRR010059278">
    <property type="protein sequence ID" value="MPC82270.1"/>
    <property type="molecule type" value="Genomic_DNA"/>
</dbReference>
<sequence length="97" mass="11086">MAWHGLFSRTFPFPVRCSFRLVPFISSLYRPVSRSSSALTRQRKPRLLSGKCFLHVDDLAVSEPRLASLRSRKDTEENHQVLPTRASVPCYGLRSLP</sequence>